<keyword evidence="7 9" id="KW-0472">Membrane</keyword>
<dbReference type="PANTHER" id="PTHR14360:SF12">
    <property type="entry name" value="MOZ PROTEIN REPRESENTS A CHROMATIN-ASSOCIATED ACETYLTRANSFERASE"/>
    <property type="match status" value="1"/>
</dbReference>
<dbReference type="Pfam" id="PF07798">
    <property type="entry name" value="CCDC90-like"/>
    <property type="match status" value="1"/>
</dbReference>
<evidence type="ECO:0000256" key="2">
    <source>
        <dbReference type="ARBA" id="ARBA00004370"/>
    </source>
</evidence>
<keyword evidence="5" id="KW-0175">Coiled coil</keyword>
<dbReference type="Proteomes" id="UP000490939">
    <property type="component" value="Unassembled WGS sequence"/>
</dbReference>
<feature type="compositionally biased region" description="Basic and acidic residues" evidence="8">
    <location>
        <begin position="107"/>
        <end position="122"/>
    </location>
</feature>
<organism evidence="11 13">
    <name type="scientific">Venturia inaequalis</name>
    <name type="common">Apple scab fungus</name>
    <dbReference type="NCBI Taxonomy" id="5025"/>
    <lineage>
        <taxon>Eukaryota</taxon>
        <taxon>Fungi</taxon>
        <taxon>Dikarya</taxon>
        <taxon>Ascomycota</taxon>
        <taxon>Pezizomycotina</taxon>
        <taxon>Dothideomycetes</taxon>
        <taxon>Pleosporomycetidae</taxon>
        <taxon>Venturiales</taxon>
        <taxon>Venturiaceae</taxon>
        <taxon>Venturia</taxon>
    </lineage>
</organism>
<evidence type="ECO:0000256" key="6">
    <source>
        <dbReference type="ARBA" id="ARBA00023128"/>
    </source>
</evidence>
<evidence type="ECO:0000313" key="13">
    <source>
        <dbReference type="Proteomes" id="UP000447873"/>
    </source>
</evidence>
<protein>
    <recommendedName>
        <fullName evidence="15">MOZ protein represents a chromatin-associated acetyltransferase</fullName>
    </recommendedName>
</protein>
<comment type="subcellular location">
    <subcellularLocation>
        <location evidence="2">Membrane</location>
    </subcellularLocation>
    <subcellularLocation>
        <location evidence="1">Mitochondrion</location>
    </subcellularLocation>
</comment>
<keyword evidence="3 9" id="KW-0812">Transmembrane</keyword>
<feature type="compositionally biased region" description="Polar residues" evidence="8">
    <location>
        <begin position="152"/>
        <end position="162"/>
    </location>
</feature>
<evidence type="ECO:0000256" key="7">
    <source>
        <dbReference type="ARBA" id="ARBA00023136"/>
    </source>
</evidence>
<dbReference type="Proteomes" id="UP000447873">
    <property type="component" value="Unassembled WGS sequence"/>
</dbReference>
<feature type="region of interest" description="Disordered" evidence="8">
    <location>
        <begin position="47"/>
        <end position="183"/>
    </location>
</feature>
<name>A0A8H3U949_VENIN</name>
<sequence length="418" mass="46166">MTAPRLWFLYPAFFRTAGALEIGPIRTSVRRRPARVAFSTCARRCIDPRPQRSGAAKKPVSPPLSDKIAGRASSSNRPAREYGLQGGAEEAIPLPTPAEEQPAPQGEPKKPEGAEEASRPESRSIGQEPFVLTSPPAEVPPPPPPPPDLKSPQANSTETVLSMPSPVEESQEDKPPHLETPPYVHHFDTYGLVQGLSSGGFTADQSTTVMKAVRTILTENMDLARRGLVSKSNVENETYLFKAASSELKTEVQNNRKVESEKQRTQRAHLQHEVDILNQRVGQDTATLKDELKGMFDDRKMAVRMEQRNMDSKIQELNYKITVALNSDARTEVEGVRWVLTRRAASALAVAVIMVLFTLNYSRYMTATQAKERKKHEEMMHSQEPYAKKEMSSIGTQTSVSEGAPIDALLASEGVNID</sequence>
<evidence type="ECO:0000256" key="5">
    <source>
        <dbReference type="ARBA" id="ARBA00023054"/>
    </source>
</evidence>
<dbReference type="GO" id="GO:0005739">
    <property type="term" value="C:mitochondrion"/>
    <property type="evidence" value="ECO:0007669"/>
    <property type="project" value="UniProtKB-SubCell"/>
</dbReference>
<accession>A0A8H3U949</accession>
<dbReference type="InterPro" id="IPR024461">
    <property type="entry name" value="CCDC90-like"/>
</dbReference>
<feature type="compositionally biased region" description="Pro residues" evidence="8">
    <location>
        <begin position="137"/>
        <end position="149"/>
    </location>
</feature>
<feature type="chain" id="PRO_5044690522" description="MOZ protein represents a chromatin-associated acetyltransferase" evidence="10">
    <location>
        <begin position="20"/>
        <end position="418"/>
    </location>
</feature>
<dbReference type="Gene3D" id="1.20.5.340">
    <property type="match status" value="1"/>
</dbReference>
<feature type="compositionally biased region" description="Low complexity" evidence="8">
    <location>
        <begin position="97"/>
        <end position="106"/>
    </location>
</feature>
<evidence type="ECO:0000313" key="11">
    <source>
        <dbReference type="EMBL" id="KAE9965630.1"/>
    </source>
</evidence>
<evidence type="ECO:0000256" key="3">
    <source>
        <dbReference type="ARBA" id="ARBA00022692"/>
    </source>
</evidence>
<keyword evidence="14" id="KW-1185">Reference proteome</keyword>
<comment type="caution">
    <text evidence="11">The sequence shown here is derived from an EMBL/GenBank/DDBJ whole genome shotgun (WGS) entry which is preliminary data.</text>
</comment>
<feature type="transmembrane region" description="Helical" evidence="9">
    <location>
        <begin position="344"/>
        <end position="364"/>
    </location>
</feature>
<dbReference type="PANTHER" id="PTHR14360">
    <property type="entry name" value="PROTEIN FMP32, MITOCHONDRIAL"/>
    <property type="match status" value="1"/>
</dbReference>
<evidence type="ECO:0008006" key="15">
    <source>
        <dbReference type="Google" id="ProtNLM"/>
    </source>
</evidence>
<dbReference type="EMBL" id="WNWR01000430">
    <property type="protein sequence ID" value="KAE9978845.1"/>
    <property type="molecule type" value="Genomic_DNA"/>
</dbReference>
<evidence type="ECO:0000256" key="4">
    <source>
        <dbReference type="ARBA" id="ARBA00022989"/>
    </source>
</evidence>
<dbReference type="GO" id="GO:0016020">
    <property type="term" value="C:membrane"/>
    <property type="evidence" value="ECO:0007669"/>
    <property type="project" value="UniProtKB-SubCell"/>
</dbReference>
<keyword evidence="4 9" id="KW-1133">Transmembrane helix</keyword>
<evidence type="ECO:0000256" key="9">
    <source>
        <dbReference type="SAM" id="Phobius"/>
    </source>
</evidence>
<proteinExistence type="predicted"/>
<gene>
    <name evidence="12" type="ORF">EG327_007260</name>
    <name evidence="11" type="ORF">EG328_009506</name>
</gene>
<evidence type="ECO:0000313" key="14">
    <source>
        <dbReference type="Proteomes" id="UP000490939"/>
    </source>
</evidence>
<keyword evidence="6" id="KW-0496">Mitochondrion</keyword>
<dbReference type="AlphaFoldDB" id="A0A8H3U949"/>
<keyword evidence="10" id="KW-0732">Signal</keyword>
<feature type="signal peptide" evidence="10">
    <location>
        <begin position="1"/>
        <end position="19"/>
    </location>
</feature>
<reference evidence="11 13" key="1">
    <citation type="submission" date="2018-12" db="EMBL/GenBank/DDBJ databases">
        <title>Venturia inaequalis Genome Resource.</title>
        <authorList>
            <person name="Lichtner F.J."/>
        </authorList>
    </citation>
    <scope>NUCLEOTIDE SEQUENCE [LARGE SCALE GENOMIC DNA]</scope>
    <source>
        <strain evidence="11 13">120213</strain>
        <strain evidence="12 14">DMI_063113</strain>
    </source>
</reference>
<evidence type="ECO:0000256" key="1">
    <source>
        <dbReference type="ARBA" id="ARBA00004173"/>
    </source>
</evidence>
<evidence type="ECO:0000313" key="12">
    <source>
        <dbReference type="EMBL" id="KAE9978845.1"/>
    </source>
</evidence>
<dbReference type="EMBL" id="WNWS01000576">
    <property type="protein sequence ID" value="KAE9965630.1"/>
    <property type="molecule type" value="Genomic_DNA"/>
</dbReference>
<evidence type="ECO:0000256" key="10">
    <source>
        <dbReference type="SAM" id="SignalP"/>
    </source>
</evidence>
<evidence type="ECO:0000256" key="8">
    <source>
        <dbReference type="SAM" id="MobiDB-lite"/>
    </source>
</evidence>